<dbReference type="InterPro" id="IPR051783">
    <property type="entry name" value="NAD(P)-dependent_oxidoreduct"/>
</dbReference>
<dbReference type="InterPro" id="IPR001509">
    <property type="entry name" value="Epimerase_deHydtase"/>
</dbReference>
<reference evidence="3" key="1">
    <citation type="journal article" date="2019" name="Int. J. Syst. Evol. Microbiol.">
        <title>The Global Catalogue of Microorganisms (GCM) 10K type strain sequencing project: providing services to taxonomists for standard genome sequencing and annotation.</title>
        <authorList>
            <consortium name="The Broad Institute Genomics Platform"/>
            <consortium name="The Broad Institute Genome Sequencing Center for Infectious Disease"/>
            <person name="Wu L."/>
            <person name="Ma J."/>
        </authorList>
    </citation>
    <scope>NUCLEOTIDE SEQUENCE [LARGE SCALE GENOMIC DNA]</scope>
    <source>
        <strain evidence="3">CGMCC 1.7693</strain>
    </source>
</reference>
<dbReference type="SUPFAM" id="SSF51735">
    <property type="entry name" value="NAD(P)-binding Rossmann-fold domains"/>
    <property type="match status" value="1"/>
</dbReference>
<proteinExistence type="predicted"/>
<dbReference type="EMBL" id="BMLW01000007">
    <property type="protein sequence ID" value="GGP11699.1"/>
    <property type="molecule type" value="Genomic_DNA"/>
</dbReference>
<evidence type="ECO:0000313" key="3">
    <source>
        <dbReference type="Proteomes" id="UP000641206"/>
    </source>
</evidence>
<keyword evidence="3" id="KW-1185">Reference proteome</keyword>
<evidence type="ECO:0000313" key="2">
    <source>
        <dbReference type="EMBL" id="GGP11699.1"/>
    </source>
</evidence>
<organism evidence="2 3">
    <name type="scientific">Oceanobacillus neutriphilus</name>
    <dbReference type="NCBI Taxonomy" id="531815"/>
    <lineage>
        <taxon>Bacteria</taxon>
        <taxon>Bacillati</taxon>
        <taxon>Bacillota</taxon>
        <taxon>Bacilli</taxon>
        <taxon>Bacillales</taxon>
        <taxon>Bacillaceae</taxon>
        <taxon>Oceanobacillus</taxon>
    </lineage>
</organism>
<dbReference type="PANTHER" id="PTHR48079">
    <property type="entry name" value="PROTEIN YEEZ"/>
    <property type="match status" value="1"/>
</dbReference>
<accession>A0ABQ2NVJ3</accession>
<dbReference type="Proteomes" id="UP000641206">
    <property type="component" value="Unassembled WGS sequence"/>
</dbReference>
<name>A0ABQ2NVJ3_9BACI</name>
<dbReference type="Gene3D" id="3.40.50.720">
    <property type="entry name" value="NAD(P)-binding Rossmann-like Domain"/>
    <property type="match status" value="1"/>
</dbReference>
<gene>
    <name evidence="2" type="ORF">GCM10011346_24740</name>
</gene>
<dbReference type="InterPro" id="IPR036291">
    <property type="entry name" value="NAD(P)-bd_dom_sf"/>
</dbReference>
<dbReference type="PANTHER" id="PTHR48079:SF6">
    <property type="entry name" value="NAD(P)-BINDING DOMAIN-CONTAINING PROTEIN-RELATED"/>
    <property type="match status" value="1"/>
</dbReference>
<sequence length="328" mass="36952">MKNVFILGGTGLLGYHTVRELLKREYKVSTVALPPMPAPELLPPEVECHLGDINEMTDEQILDILAGQDMFIYAAGADERMVPEIPATHFFYEANVLPTQRLARLARIAGVKKFVIYGSYFAHFAEEWPELNLKKQAYPRTRLLQEEIAFMEGEGQMDVMSLRLPYIFGTMPGRTPLWAMFLPQIQGKEIVPVLGGGTAMVTVQQVAEATIGALEYGRHGEHYAISDTNMKHKDFFQMIADELGQKETIVQVVPLEQMKPALAQYDEKTAAEGKEHGIHQAVTAEIQNRDAYIDPNDTMPLLKYNKADIRQAIVETIKRCLEDTKINM</sequence>
<dbReference type="Pfam" id="PF01370">
    <property type="entry name" value="Epimerase"/>
    <property type="match status" value="1"/>
</dbReference>
<comment type="caution">
    <text evidence="2">The sequence shown here is derived from an EMBL/GenBank/DDBJ whole genome shotgun (WGS) entry which is preliminary data.</text>
</comment>
<feature type="domain" description="NAD-dependent epimerase/dehydratase" evidence="1">
    <location>
        <begin position="4"/>
        <end position="225"/>
    </location>
</feature>
<evidence type="ECO:0000259" key="1">
    <source>
        <dbReference type="Pfam" id="PF01370"/>
    </source>
</evidence>
<protein>
    <recommendedName>
        <fullName evidence="1">NAD-dependent epimerase/dehydratase domain-containing protein</fullName>
    </recommendedName>
</protein>
<dbReference type="RefSeq" id="WP_188734734.1">
    <property type="nucleotide sequence ID" value="NZ_BMLW01000007.1"/>
</dbReference>